<keyword evidence="1" id="KW-0802">TPR repeat</keyword>
<keyword evidence="2" id="KW-0732">Signal</keyword>
<dbReference type="Proteomes" id="UP000662074">
    <property type="component" value="Unassembled WGS sequence"/>
</dbReference>
<sequence length="460" mass="51490">MYKFILLAGLLLLAYYTKAQQNTVARIDSVMQVAYQRGIFNGNILVAKKGKIIYEKAWGYADGSRKKLLTTDMRFDIGSISKEFNGTGIMILKERGKLSLDDPISKFMPLLPSWAQQVKIRHLINYTSGIPLFDATSAETDSQILANLMALKSLSFEPGSAYIYNHYNVYLQERIIEKLSGLPYADFITQNILAPCGMNNTTVDYPLNGAGMARAFNSEFVETPYAQAMTGWVRLPVTDLYKWTENLHNYKVISKASFKELAANFAGGESSLGSVGFENDDLAWHQHQGSNSNYEALFYSNVKEGITIVMMTNNQQLKVHGIKSAILAVLKNEVVTVPKKSVYLEIREKVLANPDSGLALYRQLKATGQNQYDFSFEIGDLISTGKYLERRSHFDDAVKVFTIAVALKGKPADTSYGYELMGQCYFKKGDKQEAIKYYTKALQTDPANKNAEGMLSTLMK</sequence>
<dbReference type="Pfam" id="PF00144">
    <property type="entry name" value="Beta-lactamase"/>
    <property type="match status" value="1"/>
</dbReference>
<dbReference type="PANTHER" id="PTHR46825:SF9">
    <property type="entry name" value="BETA-LACTAMASE-RELATED DOMAIN-CONTAINING PROTEIN"/>
    <property type="match status" value="1"/>
</dbReference>
<reference evidence="4" key="1">
    <citation type="journal article" date="2014" name="Int. J. Syst. Evol. Microbiol.">
        <title>Complete genome sequence of Corynebacterium casei LMG S-19264T (=DSM 44701T), isolated from a smear-ripened cheese.</title>
        <authorList>
            <consortium name="US DOE Joint Genome Institute (JGI-PGF)"/>
            <person name="Walter F."/>
            <person name="Albersmeier A."/>
            <person name="Kalinowski J."/>
            <person name="Ruckert C."/>
        </authorList>
    </citation>
    <scope>NUCLEOTIDE SEQUENCE</scope>
    <source>
        <strain evidence="4">CCM 8711</strain>
    </source>
</reference>
<dbReference type="EMBL" id="BMDO01000005">
    <property type="protein sequence ID" value="GGI50949.1"/>
    <property type="molecule type" value="Genomic_DNA"/>
</dbReference>
<dbReference type="SUPFAM" id="SSF56601">
    <property type="entry name" value="beta-lactamase/transpeptidase-like"/>
    <property type="match status" value="1"/>
</dbReference>
<gene>
    <name evidence="4" type="ORF">GCM10011425_21610</name>
</gene>
<feature type="domain" description="Beta-lactamase-related" evidence="3">
    <location>
        <begin position="36"/>
        <end position="317"/>
    </location>
</feature>
<feature type="signal peptide" evidence="2">
    <location>
        <begin position="1"/>
        <end position="19"/>
    </location>
</feature>
<evidence type="ECO:0000313" key="5">
    <source>
        <dbReference type="Proteomes" id="UP000662074"/>
    </source>
</evidence>
<dbReference type="InterPro" id="IPR012338">
    <property type="entry name" value="Beta-lactam/transpept-like"/>
</dbReference>
<dbReference type="InterPro" id="IPR011990">
    <property type="entry name" value="TPR-like_helical_dom_sf"/>
</dbReference>
<dbReference type="SMART" id="SM00028">
    <property type="entry name" value="TPR"/>
    <property type="match status" value="2"/>
</dbReference>
<dbReference type="Pfam" id="PF00515">
    <property type="entry name" value="TPR_1"/>
    <property type="match status" value="1"/>
</dbReference>
<comment type="caution">
    <text evidence="4">The sequence shown here is derived from an EMBL/GenBank/DDBJ whole genome shotgun (WGS) entry which is preliminary data.</text>
</comment>
<dbReference type="InterPro" id="IPR050491">
    <property type="entry name" value="AmpC-like"/>
</dbReference>
<evidence type="ECO:0000256" key="2">
    <source>
        <dbReference type="SAM" id="SignalP"/>
    </source>
</evidence>
<keyword evidence="5" id="KW-1185">Reference proteome</keyword>
<accession>A0A917J969</accession>
<dbReference type="PROSITE" id="PS50005">
    <property type="entry name" value="TPR"/>
    <property type="match status" value="1"/>
</dbReference>
<dbReference type="AlphaFoldDB" id="A0A917J969"/>
<dbReference type="SUPFAM" id="SSF48452">
    <property type="entry name" value="TPR-like"/>
    <property type="match status" value="1"/>
</dbReference>
<name>A0A917J969_9SPHI</name>
<evidence type="ECO:0000256" key="1">
    <source>
        <dbReference type="PROSITE-ProRule" id="PRU00339"/>
    </source>
</evidence>
<proteinExistence type="predicted"/>
<dbReference type="InterPro" id="IPR001466">
    <property type="entry name" value="Beta-lactam-related"/>
</dbReference>
<reference evidence="4" key="2">
    <citation type="submission" date="2020-09" db="EMBL/GenBank/DDBJ databases">
        <authorList>
            <person name="Sun Q."/>
            <person name="Sedlacek I."/>
        </authorList>
    </citation>
    <scope>NUCLEOTIDE SEQUENCE</scope>
    <source>
        <strain evidence="4">CCM 8711</strain>
    </source>
</reference>
<dbReference type="InterPro" id="IPR019734">
    <property type="entry name" value="TPR_rpt"/>
</dbReference>
<evidence type="ECO:0000313" key="4">
    <source>
        <dbReference type="EMBL" id="GGI50949.1"/>
    </source>
</evidence>
<organism evidence="4 5">
    <name type="scientific">Mucilaginibacter galii</name>
    <dbReference type="NCBI Taxonomy" id="2005073"/>
    <lineage>
        <taxon>Bacteria</taxon>
        <taxon>Pseudomonadati</taxon>
        <taxon>Bacteroidota</taxon>
        <taxon>Sphingobacteriia</taxon>
        <taxon>Sphingobacteriales</taxon>
        <taxon>Sphingobacteriaceae</taxon>
        <taxon>Mucilaginibacter</taxon>
    </lineage>
</organism>
<dbReference type="Gene3D" id="1.25.40.10">
    <property type="entry name" value="Tetratricopeptide repeat domain"/>
    <property type="match status" value="1"/>
</dbReference>
<feature type="chain" id="PRO_5036735306" description="Beta-lactamase-related domain-containing protein" evidence="2">
    <location>
        <begin position="20"/>
        <end position="460"/>
    </location>
</feature>
<feature type="repeat" description="TPR" evidence="1">
    <location>
        <begin position="415"/>
        <end position="448"/>
    </location>
</feature>
<dbReference type="PANTHER" id="PTHR46825">
    <property type="entry name" value="D-ALANYL-D-ALANINE-CARBOXYPEPTIDASE/ENDOPEPTIDASE AMPH"/>
    <property type="match status" value="1"/>
</dbReference>
<dbReference type="RefSeq" id="WP_188416561.1">
    <property type="nucleotide sequence ID" value="NZ_BMDO01000005.1"/>
</dbReference>
<evidence type="ECO:0000259" key="3">
    <source>
        <dbReference type="Pfam" id="PF00144"/>
    </source>
</evidence>
<dbReference type="Gene3D" id="3.40.710.10">
    <property type="entry name" value="DD-peptidase/beta-lactamase superfamily"/>
    <property type="match status" value="1"/>
</dbReference>
<protein>
    <recommendedName>
        <fullName evidence="3">Beta-lactamase-related domain-containing protein</fullName>
    </recommendedName>
</protein>
<dbReference type="PROSITE" id="PS50293">
    <property type="entry name" value="TPR_REGION"/>
    <property type="match status" value="1"/>
</dbReference>